<organism evidence="3 4">
    <name type="scientific">Brevibacterium ravenspurgense</name>
    <dbReference type="NCBI Taxonomy" id="479117"/>
    <lineage>
        <taxon>Bacteria</taxon>
        <taxon>Bacillati</taxon>
        <taxon>Actinomycetota</taxon>
        <taxon>Actinomycetes</taxon>
        <taxon>Micrococcales</taxon>
        <taxon>Brevibacteriaceae</taxon>
        <taxon>Brevibacterium</taxon>
    </lineage>
</organism>
<evidence type="ECO:0000313" key="3">
    <source>
        <dbReference type="EMBL" id="KXZ59373.1"/>
    </source>
</evidence>
<dbReference type="PATRIC" id="fig|479117.4.peg.305"/>
<reference evidence="3 4" key="1">
    <citation type="submission" date="2016-01" db="EMBL/GenBank/DDBJ databases">
        <title>Use of Whole Genome Sequencing to ascertain that Brevibacterium massiliense (Roux, Raoult 2009) is a later heterotypic synonym of Brevibacterium ravenspurgense (Mages 2008).</title>
        <authorList>
            <person name="Bernier A.-M."/>
            <person name="Burdz T."/>
            <person name="Huynh C."/>
            <person name="Pachecho A.L."/>
            <person name="Wiebe D."/>
            <person name="Bonner C."/>
            <person name="Bernard K."/>
        </authorList>
    </citation>
    <scope>NUCLEOTIDE SEQUENCE [LARGE SCALE GENOMIC DNA]</scope>
    <source>
        <strain evidence="3 4">CCUG56047</strain>
    </source>
</reference>
<sequence length="399" mass="42906">MTHIAVVGAGMVGLASALNLADAGYDVTVLDRKGVAAGASWGNAGFICPSMTFPLSAPGEWKNGFDAVTNRDAPLALPQPFNPKLWKFLTTFTLQMTEKKFKRAVDELAPDLKDSIASFERLKDFGVEGKFNHSDFTVGLGSEAELHHFIEETGINRDAGVPSVVETFDPREKPYFTDLVTHGAIVKDQAYIDPPAFVQSIADAAQKLGVKIVTDAEIVTGHVGADAVGLVDAQGRSYSFDGVVIAAGAWSDELLRKLHGKSATIGMAAGRGYSFTAQVDPEYLPTTPVYLPTTRVVFTPYRGGVRVGGTMEFLDPDAPLRPERIESMKRVASKYMKGIDLENTTDHWVGPRPVSPTGPPKIEALSPRSFVAAGHGMWGIAHGPRAGEQIAQIVKRTLK</sequence>
<evidence type="ECO:0000259" key="2">
    <source>
        <dbReference type="Pfam" id="PF01266"/>
    </source>
</evidence>
<dbReference type="InterPro" id="IPR006076">
    <property type="entry name" value="FAD-dep_OxRdtase"/>
</dbReference>
<dbReference type="GO" id="GO:0005737">
    <property type="term" value="C:cytoplasm"/>
    <property type="evidence" value="ECO:0007669"/>
    <property type="project" value="TreeGrafter"/>
</dbReference>
<keyword evidence="1 3" id="KW-0560">Oxidoreductase</keyword>
<dbReference type="PANTHER" id="PTHR13847:SF289">
    <property type="entry name" value="GLYCINE OXIDASE"/>
    <property type="match status" value="1"/>
</dbReference>
<dbReference type="Pfam" id="PF01266">
    <property type="entry name" value="DAO"/>
    <property type="match status" value="1"/>
</dbReference>
<dbReference type="SUPFAM" id="SSF51971">
    <property type="entry name" value="Nucleotide-binding domain"/>
    <property type="match status" value="1"/>
</dbReference>
<dbReference type="PANTHER" id="PTHR13847">
    <property type="entry name" value="SARCOSINE DEHYDROGENASE-RELATED"/>
    <property type="match status" value="1"/>
</dbReference>
<keyword evidence="4" id="KW-1185">Reference proteome</keyword>
<dbReference type="AlphaFoldDB" id="A0A150HB80"/>
<comment type="caution">
    <text evidence="3">The sequence shown here is derived from an EMBL/GenBank/DDBJ whole genome shotgun (WGS) entry which is preliminary data.</text>
</comment>
<evidence type="ECO:0000256" key="1">
    <source>
        <dbReference type="ARBA" id="ARBA00023002"/>
    </source>
</evidence>
<dbReference type="GO" id="GO:0016491">
    <property type="term" value="F:oxidoreductase activity"/>
    <property type="evidence" value="ECO:0007669"/>
    <property type="project" value="UniProtKB-KW"/>
</dbReference>
<protein>
    <submittedName>
        <fullName evidence="3">D-amino acid dehydrogenase small subunit</fullName>
        <ecNumber evidence="3">1.4.99.6</ecNumber>
    </submittedName>
</protein>
<dbReference type="SUPFAM" id="SSF54373">
    <property type="entry name" value="FAD-linked reductases, C-terminal domain"/>
    <property type="match status" value="1"/>
</dbReference>
<dbReference type="EMBL" id="LQQC01000004">
    <property type="protein sequence ID" value="KXZ59373.1"/>
    <property type="molecule type" value="Genomic_DNA"/>
</dbReference>
<name>A0A150HB80_9MICO</name>
<dbReference type="EC" id="1.4.99.6" evidence="3"/>
<evidence type="ECO:0000313" key="4">
    <source>
        <dbReference type="Proteomes" id="UP000243589"/>
    </source>
</evidence>
<feature type="domain" description="FAD dependent oxidoreductase" evidence="2">
    <location>
        <begin position="4"/>
        <end position="392"/>
    </location>
</feature>
<dbReference type="Proteomes" id="UP000243589">
    <property type="component" value="Unassembled WGS sequence"/>
</dbReference>
<accession>A0A150HB80</accession>
<dbReference type="RefSeq" id="WP_062019684.1">
    <property type="nucleotide sequence ID" value="NZ_LQQC01000004.1"/>
</dbReference>
<dbReference type="InterPro" id="IPR036188">
    <property type="entry name" value="FAD/NAD-bd_sf"/>
</dbReference>
<proteinExistence type="predicted"/>
<dbReference type="Gene3D" id="3.50.50.60">
    <property type="entry name" value="FAD/NAD(P)-binding domain"/>
    <property type="match status" value="2"/>
</dbReference>
<gene>
    <name evidence="3" type="primary">dadA_2</name>
    <name evidence="3" type="ORF">Bravens_00307</name>
</gene>
<dbReference type="Gene3D" id="3.30.9.10">
    <property type="entry name" value="D-Amino Acid Oxidase, subunit A, domain 2"/>
    <property type="match status" value="1"/>
</dbReference>